<dbReference type="InterPro" id="IPR029787">
    <property type="entry name" value="Nucleotide_cyclase"/>
</dbReference>
<dbReference type="GO" id="GO:0052621">
    <property type="term" value="F:diguanylate cyclase activity"/>
    <property type="evidence" value="ECO:0007669"/>
    <property type="project" value="TreeGrafter"/>
</dbReference>
<dbReference type="SUPFAM" id="SSF55073">
    <property type="entry name" value="Nucleotide cyclase"/>
    <property type="match status" value="1"/>
</dbReference>
<dbReference type="PANTHER" id="PTHR45138">
    <property type="entry name" value="REGULATORY COMPONENTS OF SENSORY TRANSDUCTION SYSTEM"/>
    <property type="match status" value="1"/>
</dbReference>
<gene>
    <name evidence="2" type="ORF">EXE58_18695</name>
</gene>
<dbReference type="CDD" id="cd01949">
    <property type="entry name" value="GGDEF"/>
    <property type="match status" value="1"/>
</dbReference>
<dbReference type="SMART" id="SM00065">
    <property type="entry name" value="GAF"/>
    <property type="match status" value="2"/>
</dbReference>
<sequence>MRGRLFAHGDPVTSVPVLQGLARMVSGEPHDALQRLLALACEQLAMDFAFVSVLDGAGNRTVRQSSYADGTAGPVGLLEPLEATWCGLVVTDGPMLVGDARLEDALQARAKGANRSIVSYAAVPLIKDDGKVFGTLCTLSREPHDSLNPRDLDVLTGLAEVVGPLVSALDAPPAPRPTTTGLADIAAALEGAEDLERLSRPMLDALGDLTGFVTTFLTRIHTDEAMQEVRYVRNVRKDWAMPEGFLIPWKDTLCKRAIEEDRPVVSDVPAVWGDNEGARYIGINAYASVPVTTSDGEIWGTLCAASPVVSEDAGEHLPTMRLFARLIGAQVEREAALKRAREEADTDALTRCASRRVVEPWIAAQLEELMPDEVLVVAFADLDGFKSVNDTLGHAAGDEVLVQVGHRLRSTARPGDLVARLGGDEFVVAARVPRDYAAPMAERVRTAVTFSLIWQGTTVDVRASVGVALSDEHDLSSLISAADAAMYDVKAGRSRRAETASTR</sequence>
<dbReference type="AlphaFoldDB" id="A0A4P7IIT4"/>
<dbReference type="GO" id="GO:0005886">
    <property type="term" value="C:plasma membrane"/>
    <property type="evidence" value="ECO:0007669"/>
    <property type="project" value="TreeGrafter"/>
</dbReference>
<dbReference type="InterPro" id="IPR029016">
    <property type="entry name" value="GAF-like_dom_sf"/>
</dbReference>
<keyword evidence="3" id="KW-1185">Reference proteome</keyword>
<dbReference type="GO" id="GO:1902201">
    <property type="term" value="P:negative regulation of bacterial-type flagellum-dependent cell motility"/>
    <property type="evidence" value="ECO:0007669"/>
    <property type="project" value="TreeGrafter"/>
</dbReference>
<dbReference type="Pfam" id="PF13185">
    <property type="entry name" value="GAF_2"/>
    <property type="match status" value="1"/>
</dbReference>
<dbReference type="InterPro" id="IPR000160">
    <property type="entry name" value="GGDEF_dom"/>
</dbReference>
<reference evidence="2 3" key="1">
    <citation type="submission" date="2019-03" db="EMBL/GenBank/DDBJ databases">
        <title>Three New Species of Nocardioides, Nocardioides euryhalodurans sp. nov., Nocardioides seonyuensis sp. nov. and Nocardioides eburneoflavus sp. nov. Iolated from Soil.</title>
        <authorList>
            <person name="Roh S.G."/>
            <person name="Lee C."/>
            <person name="Kim M.-K."/>
            <person name="Kim S.B."/>
        </authorList>
    </citation>
    <scope>NUCLEOTIDE SEQUENCE [LARGE SCALE GENOMIC DNA]</scope>
    <source>
        <strain evidence="2 3">MMS17-SY207-3</strain>
    </source>
</reference>
<protein>
    <submittedName>
        <fullName evidence="2">Diguanylate cyclase</fullName>
    </submittedName>
</protein>
<dbReference type="Proteomes" id="UP000294853">
    <property type="component" value="Chromosome"/>
</dbReference>
<dbReference type="PROSITE" id="PS50887">
    <property type="entry name" value="GGDEF"/>
    <property type="match status" value="1"/>
</dbReference>
<dbReference type="NCBIfam" id="TIGR00254">
    <property type="entry name" value="GGDEF"/>
    <property type="match status" value="1"/>
</dbReference>
<dbReference type="Pfam" id="PF01590">
    <property type="entry name" value="GAF"/>
    <property type="match status" value="1"/>
</dbReference>
<evidence type="ECO:0000259" key="1">
    <source>
        <dbReference type="PROSITE" id="PS50887"/>
    </source>
</evidence>
<dbReference type="Pfam" id="PF00990">
    <property type="entry name" value="GGDEF"/>
    <property type="match status" value="1"/>
</dbReference>
<evidence type="ECO:0000313" key="2">
    <source>
        <dbReference type="EMBL" id="QBX57254.1"/>
    </source>
</evidence>
<dbReference type="SUPFAM" id="SSF55781">
    <property type="entry name" value="GAF domain-like"/>
    <property type="match status" value="2"/>
</dbReference>
<dbReference type="PANTHER" id="PTHR45138:SF9">
    <property type="entry name" value="DIGUANYLATE CYCLASE DGCM-RELATED"/>
    <property type="match status" value="1"/>
</dbReference>
<dbReference type="InterPro" id="IPR003018">
    <property type="entry name" value="GAF"/>
</dbReference>
<dbReference type="GO" id="GO:0043709">
    <property type="term" value="P:cell adhesion involved in single-species biofilm formation"/>
    <property type="evidence" value="ECO:0007669"/>
    <property type="project" value="TreeGrafter"/>
</dbReference>
<dbReference type="InterPro" id="IPR043128">
    <property type="entry name" value="Rev_trsase/Diguanyl_cyclase"/>
</dbReference>
<evidence type="ECO:0000313" key="3">
    <source>
        <dbReference type="Proteomes" id="UP000294853"/>
    </source>
</evidence>
<dbReference type="Gene3D" id="3.30.70.270">
    <property type="match status" value="1"/>
</dbReference>
<dbReference type="KEGG" id="nsn:EXE58_18695"/>
<dbReference type="EMBL" id="CP038436">
    <property type="protein sequence ID" value="QBX57254.1"/>
    <property type="molecule type" value="Genomic_DNA"/>
</dbReference>
<dbReference type="Gene3D" id="3.30.450.40">
    <property type="match status" value="2"/>
</dbReference>
<dbReference type="SMART" id="SM00267">
    <property type="entry name" value="GGDEF"/>
    <property type="match status" value="1"/>
</dbReference>
<name>A0A4P7IIT4_9ACTN</name>
<dbReference type="InterPro" id="IPR050469">
    <property type="entry name" value="Diguanylate_Cyclase"/>
</dbReference>
<dbReference type="OrthoDB" id="23692at2"/>
<proteinExistence type="predicted"/>
<feature type="domain" description="GGDEF" evidence="1">
    <location>
        <begin position="373"/>
        <end position="501"/>
    </location>
</feature>
<organism evidence="2 3">
    <name type="scientific">Nocardioides seonyuensis</name>
    <dbReference type="NCBI Taxonomy" id="2518371"/>
    <lineage>
        <taxon>Bacteria</taxon>
        <taxon>Bacillati</taxon>
        <taxon>Actinomycetota</taxon>
        <taxon>Actinomycetes</taxon>
        <taxon>Propionibacteriales</taxon>
        <taxon>Nocardioidaceae</taxon>
        <taxon>Nocardioides</taxon>
    </lineage>
</organism>
<accession>A0A4P7IIT4</accession>